<gene>
    <name evidence="1" type="ORF">PECAL_3P13140</name>
</gene>
<dbReference type="GO" id="GO:0005654">
    <property type="term" value="C:nucleoplasm"/>
    <property type="evidence" value="ECO:0007669"/>
    <property type="project" value="TreeGrafter"/>
</dbReference>
<dbReference type="PANTHER" id="PTHR31239">
    <property type="entry name" value="NICOLIN 1"/>
    <property type="match status" value="1"/>
</dbReference>
<dbReference type="EMBL" id="CAKKNE010000003">
    <property type="protein sequence ID" value="CAH0371375.1"/>
    <property type="molecule type" value="Genomic_DNA"/>
</dbReference>
<keyword evidence="2" id="KW-1185">Reference proteome</keyword>
<dbReference type="AlphaFoldDB" id="A0A8J2SG59"/>
<dbReference type="Proteomes" id="UP000789595">
    <property type="component" value="Unassembled WGS sequence"/>
</dbReference>
<accession>A0A8J2SG59</accession>
<dbReference type="OrthoDB" id="73161at2759"/>
<organism evidence="1 2">
    <name type="scientific">Pelagomonas calceolata</name>
    <dbReference type="NCBI Taxonomy" id="35677"/>
    <lineage>
        <taxon>Eukaryota</taxon>
        <taxon>Sar</taxon>
        <taxon>Stramenopiles</taxon>
        <taxon>Ochrophyta</taxon>
        <taxon>Pelagophyceae</taxon>
        <taxon>Pelagomonadales</taxon>
        <taxon>Pelagomonadaceae</taxon>
        <taxon>Pelagomonas</taxon>
    </lineage>
</organism>
<dbReference type="InterPro" id="IPR040235">
    <property type="entry name" value="Nicolin-1"/>
</dbReference>
<reference evidence="1" key="1">
    <citation type="submission" date="2021-11" db="EMBL/GenBank/DDBJ databases">
        <authorList>
            <consortium name="Genoscope - CEA"/>
            <person name="William W."/>
        </authorList>
    </citation>
    <scope>NUCLEOTIDE SEQUENCE</scope>
</reference>
<name>A0A8J2SG59_9STRA</name>
<proteinExistence type="predicted"/>
<evidence type="ECO:0000313" key="1">
    <source>
        <dbReference type="EMBL" id="CAH0371375.1"/>
    </source>
</evidence>
<comment type="caution">
    <text evidence="1">The sequence shown here is derived from an EMBL/GenBank/DDBJ whole genome shotgun (WGS) entry which is preliminary data.</text>
</comment>
<evidence type="ECO:0000313" key="2">
    <source>
        <dbReference type="Proteomes" id="UP000789595"/>
    </source>
</evidence>
<sequence length="166" mass="18398">MAARVIPVTSPKSDTDEQNIQLPCRCDAPLKARSDEPCPVYQDITFDAEAVIKAAGAAPRLDAISFRNHYVASISVMQRQARPEGLVWVPVLREKHLMRDAHCEDDAQATTTLATSDFTNFDSGLCGVAAGDDEGLPVGSLRFRLRQPSPTWRSYELKHVKCIMRK</sequence>
<protein>
    <submittedName>
        <fullName evidence="1">Uncharacterized protein</fullName>
    </submittedName>
</protein>
<dbReference type="PANTHER" id="PTHR31239:SF2">
    <property type="entry name" value="NICOLIN-1"/>
    <property type="match status" value="1"/>
</dbReference>